<keyword evidence="1" id="KW-0479">Metal-binding</keyword>
<keyword evidence="1" id="KW-0863">Zinc-finger</keyword>
<dbReference type="InterPro" id="IPR013087">
    <property type="entry name" value="Znf_C2H2_type"/>
</dbReference>
<feature type="region of interest" description="Disordered" evidence="2">
    <location>
        <begin position="13"/>
        <end position="44"/>
    </location>
</feature>
<comment type="caution">
    <text evidence="4">The sequence shown here is derived from an EMBL/GenBank/DDBJ whole genome shotgun (WGS) entry which is preliminary data.</text>
</comment>
<name>A0A3M7P2T7_BRAPC</name>
<dbReference type="Proteomes" id="UP000276133">
    <property type="component" value="Unassembled WGS sequence"/>
</dbReference>
<evidence type="ECO:0000256" key="1">
    <source>
        <dbReference type="PROSITE-ProRule" id="PRU00042"/>
    </source>
</evidence>
<feature type="non-terminal residue" evidence="4">
    <location>
        <position position="1"/>
    </location>
</feature>
<evidence type="ECO:0000313" key="5">
    <source>
        <dbReference type="Proteomes" id="UP000276133"/>
    </source>
</evidence>
<protein>
    <recommendedName>
        <fullName evidence="3">C2H2-type domain-containing protein</fullName>
    </recommendedName>
</protein>
<dbReference type="GO" id="GO:0008270">
    <property type="term" value="F:zinc ion binding"/>
    <property type="evidence" value="ECO:0007669"/>
    <property type="project" value="UniProtKB-KW"/>
</dbReference>
<gene>
    <name evidence="4" type="ORF">BpHYR1_006642</name>
</gene>
<dbReference type="EMBL" id="REGN01014149">
    <property type="protein sequence ID" value="RMZ92984.1"/>
    <property type="molecule type" value="Genomic_DNA"/>
</dbReference>
<keyword evidence="1" id="KW-0862">Zinc</keyword>
<dbReference type="OrthoDB" id="10181012at2759"/>
<dbReference type="AlphaFoldDB" id="A0A3M7P2T7"/>
<evidence type="ECO:0000256" key="2">
    <source>
        <dbReference type="SAM" id="MobiDB-lite"/>
    </source>
</evidence>
<proteinExistence type="predicted"/>
<dbReference type="PROSITE" id="PS50157">
    <property type="entry name" value="ZINC_FINGER_C2H2_2"/>
    <property type="match status" value="1"/>
</dbReference>
<sequence length="128" mass="14694">IFFETENEAVIDERTEADDLNCSSSSENQQSSTSDQSESELYNDKFNPSVEEKIKCIDFKLKNLNLNPAKIRSLVYEKESLTEPKCSDETELAFKQALSKHENPTQCPICKKMFKNDKGVKLHKSKMH</sequence>
<dbReference type="PROSITE" id="PS00028">
    <property type="entry name" value="ZINC_FINGER_C2H2_1"/>
    <property type="match status" value="1"/>
</dbReference>
<reference evidence="4 5" key="1">
    <citation type="journal article" date="2018" name="Sci. Rep.">
        <title>Genomic signatures of local adaptation to the degree of environmental predictability in rotifers.</title>
        <authorList>
            <person name="Franch-Gras L."/>
            <person name="Hahn C."/>
            <person name="Garcia-Roger E.M."/>
            <person name="Carmona M.J."/>
            <person name="Serra M."/>
            <person name="Gomez A."/>
        </authorList>
    </citation>
    <scope>NUCLEOTIDE SEQUENCE [LARGE SCALE GENOMIC DNA]</scope>
    <source>
        <strain evidence="4">HYR1</strain>
    </source>
</reference>
<feature type="compositionally biased region" description="Low complexity" evidence="2">
    <location>
        <begin position="23"/>
        <end position="40"/>
    </location>
</feature>
<accession>A0A3M7P2T7</accession>
<evidence type="ECO:0000259" key="3">
    <source>
        <dbReference type="PROSITE" id="PS50157"/>
    </source>
</evidence>
<organism evidence="4 5">
    <name type="scientific">Brachionus plicatilis</name>
    <name type="common">Marine rotifer</name>
    <name type="synonym">Brachionus muelleri</name>
    <dbReference type="NCBI Taxonomy" id="10195"/>
    <lineage>
        <taxon>Eukaryota</taxon>
        <taxon>Metazoa</taxon>
        <taxon>Spiralia</taxon>
        <taxon>Gnathifera</taxon>
        <taxon>Rotifera</taxon>
        <taxon>Eurotatoria</taxon>
        <taxon>Monogononta</taxon>
        <taxon>Pseudotrocha</taxon>
        <taxon>Ploima</taxon>
        <taxon>Brachionidae</taxon>
        <taxon>Brachionus</taxon>
    </lineage>
</organism>
<evidence type="ECO:0000313" key="4">
    <source>
        <dbReference type="EMBL" id="RMZ92984.1"/>
    </source>
</evidence>
<keyword evidence="5" id="KW-1185">Reference proteome</keyword>
<feature type="domain" description="C2H2-type" evidence="3">
    <location>
        <begin position="105"/>
        <end position="128"/>
    </location>
</feature>